<feature type="transmembrane region" description="Helical" evidence="6">
    <location>
        <begin position="139"/>
        <end position="163"/>
    </location>
</feature>
<evidence type="ECO:0000256" key="2">
    <source>
        <dbReference type="ARBA" id="ARBA00005787"/>
    </source>
</evidence>
<keyword evidence="7" id="KW-1185">Reference proteome</keyword>
<evidence type="ECO:0000256" key="3">
    <source>
        <dbReference type="ARBA" id="ARBA00022692"/>
    </source>
</evidence>
<keyword evidence="5 6" id="KW-0472">Membrane</keyword>
<organism evidence="7 8">
    <name type="scientific">Limulus polyphemus</name>
    <name type="common">Atlantic horseshoe crab</name>
    <dbReference type="NCBI Taxonomy" id="6850"/>
    <lineage>
        <taxon>Eukaryota</taxon>
        <taxon>Metazoa</taxon>
        <taxon>Ecdysozoa</taxon>
        <taxon>Arthropoda</taxon>
        <taxon>Chelicerata</taxon>
        <taxon>Merostomata</taxon>
        <taxon>Xiphosura</taxon>
        <taxon>Limulidae</taxon>
        <taxon>Limulus</taxon>
    </lineage>
</organism>
<sequence>MDIVKRALTFLTFFVCCTSLAFLAASFATQSWIEAEPIRTGFNLNSTSLEGDDKKFVGKINFGLFKGEKILDYGFGPRKSQIWIKTELQENPTLMKFGLWLFTIICVALSMLFGLVGAVFAVINTVIVPVELITGMMGLYLWNCIGAITSLAAILSWVAQYYLKLQKNVMTEEEIRVQWTSEGQARFGSSFWFVIVALILYILNVFIIKLAQNHVWEHRQPKSTTDKNPEGAIMLY</sequence>
<dbReference type="Gene3D" id="1.20.140.150">
    <property type="match status" value="1"/>
</dbReference>
<dbReference type="PANTHER" id="PTHR31548">
    <property type="entry name" value="CLARIN"/>
    <property type="match status" value="1"/>
</dbReference>
<dbReference type="InterPro" id="IPR026748">
    <property type="entry name" value="Clarin"/>
</dbReference>
<evidence type="ECO:0000256" key="6">
    <source>
        <dbReference type="SAM" id="Phobius"/>
    </source>
</evidence>
<dbReference type="GeneID" id="106467992"/>
<comment type="similarity">
    <text evidence="2">Belongs to the clarin family.</text>
</comment>
<dbReference type="Proteomes" id="UP000694941">
    <property type="component" value="Unplaced"/>
</dbReference>
<dbReference type="PANTHER" id="PTHR31548:SF1">
    <property type="entry name" value="LD47387P"/>
    <property type="match status" value="1"/>
</dbReference>
<accession>A0ABM1BKJ9</accession>
<feature type="transmembrane region" description="Helical" evidence="6">
    <location>
        <begin position="97"/>
        <end position="127"/>
    </location>
</feature>
<dbReference type="RefSeq" id="XP_013783839.1">
    <property type="nucleotide sequence ID" value="XM_013928385.2"/>
</dbReference>
<reference evidence="8" key="1">
    <citation type="submission" date="2025-08" db="UniProtKB">
        <authorList>
            <consortium name="RefSeq"/>
        </authorList>
    </citation>
    <scope>IDENTIFICATION</scope>
    <source>
        <tissue evidence="8">Muscle</tissue>
    </source>
</reference>
<evidence type="ECO:0000313" key="8">
    <source>
        <dbReference type="RefSeq" id="XP_013783839.1"/>
    </source>
</evidence>
<name>A0ABM1BKJ9_LIMPO</name>
<gene>
    <name evidence="8" type="primary">LOC106467992</name>
</gene>
<keyword evidence="3 6" id="KW-0812">Transmembrane</keyword>
<evidence type="ECO:0000313" key="7">
    <source>
        <dbReference type="Proteomes" id="UP000694941"/>
    </source>
</evidence>
<evidence type="ECO:0000256" key="4">
    <source>
        <dbReference type="ARBA" id="ARBA00022989"/>
    </source>
</evidence>
<evidence type="ECO:0000256" key="5">
    <source>
        <dbReference type="ARBA" id="ARBA00023136"/>
    </source>
</evidence>
<comment type="subcellular location">
    <subcellularLocation>
        <location evidence="1">Membrane</location>
        <topology evidence="1">Multi-pass membrane protein</topology>
    </subcellularLocation>
</comment>
<keyword evidence="4 6" id="KW-1133">Transmembrane helix</keyword>
<proteinExistence type="inferred from homology"/>
<feature type="transmembrane region" description="Helical" evidence="6">
    <location>
        <begin position="191"/>
        <end position="211"/>
    </location>
</feature>
<dbReference type="Pfam" id="PF25807">
    <property type="entry name" value="Clarin-2"/>
    <property type="match status" value="1"/>
</dbReference>
<protein>
    <submittedName>
        <fullName evidence="8">Clarin-2-like</fullName>
    </submittedName>
</protein>
<evidence type="ECO:0000256" key="1">
    <source>
        <dbReference type="ARBA" id="ARBA00004141"/>
    </source>
</evidence>